<keyword evidence="2" id="KW-0472">Membrane</keyword>
<keyword evidence="2" id="KW-0812">Transmembrane</keyword>
<protein>
    <submittedName>
        <fullName evidence="3">Uncharacterized protein</fullName>
    </submittedName>
</protein>
<evidence type="ECO:0000256" key="2">
    <source>
        <dbReference type="SAM" id="Phobius"/>
    </source>
</evidence>
<dbReference type="EMBL" id="CP069034">
    <property type="protein sequence ID" value="QRD01274.1"/>
    <property type="molecule type" value="Genomic_DNA"/>
</dbReference>
<dbReference type="VEuPathDB" id="FungiDB:JI435_119530"/>
<feature type="region of interest" description="Disordered" evidence="1">
    <location>
        <begin position="36"/>
        <end position="63"/>
    </location>
</feature>
<dbReference type="AlphaFoldDB" id="A0A7U2F9Q4"/>
<proteinExistence type="predicted"/>
<evidence type="ECO:0000256" key="1">
    <source>
        <dbReference type="SAM" id="MobiDB-lite"/>
    </source>
</evidence>
<reference evidence="4" key="1">
    <citation type="journal article" date="2021" name="BMC Genomics">
        <title>Chromosome-level genome assembly and manually-curated proteome of model necrotroph Parastagonospora nodorum Sn15 reveals a genome-wide trove of candidate effector homologs, and redundancy of virulence-related functions within an accessory chromosome.</title>
        <authorList>
            <person name="Bertazzoni S."/>
            <person name="Jones D.A.B."/>
            <person name="Phan H.T."/>
            <person name="Tan K.-C."/>
            <person name="Hane J.K."/>
        </authorList>
    </citation>
    <scope>NUCLEOTIDE SEQUENCE [LARGE SCALE GENOMIC DNA]</scope>
    <source>
        <strain evidence="4">SN15 / ATCC MYA-4574 / FGSC 10173)</strain>
    </source>
</reference>
<feature type="non-terminal residue" evidence="3">
    <location>
        <position position="163"/>
    </location>
</feature>
<gene>
    <name evidence="3" type="ORF">JI435_119530</name>
</gene>
<keyword evidence="4" id="KW-1185">Reference proteome</keyword>
<name>A0A7U2F9Q4_PHANO</name>
<evidence type="ECO:0000313" key="3">
    <source>
        <dbReference type="EMBL" id="QRD01274.1"/>
    </source>
</evidence>
<feature type="transmembrane region" description="Helical" evidence="2">
    <location>
        <begin position="79"/>
        <end position="98"/>
    </location>
</feature>
<evidence type="ECO:0000313" key="4">
    <source>
        <dbReference type="Proteomes" id="UP000663193"/>
    </source>
</evidence>
<accession>A0A7U2F9Q4</accession>
<feature type="compositionally biased region" description="Low complexity" evidence="1">
    <location>
        <begin position="36"/>
        <end position="50"/>
    </location>
</feature>
<sequence length="163" mass="17294">MAMTLSIPKPIQSAIKRVIAPRNSLTPRIKAAQCLAPSVSPRSSARSDAPTPQAASVRKTDNAARTPSRVSKINALPVAYNYTAVLVIMGVFCAAFSTRGLAMQISAQLVDALIRITPGCGPMRAVKDFEALRARNFVADLLSGMDGDFDFMLLADVVLCSVG</sequence>
<dbReference type="Proteomes" id="UP000663193">
    <property type="component" value="Chromosome 12"/>
</dbReference>
<organism evidence="3 4">
    <name type="scientific">Phaeosphaeria nodorum (strain SN15 / ATCC MYA-4574 / FGSC 10173)</name>
    <name type="common">Glume blotch fungus</name>
    <name type="synonym">Parastagonospora nodorum</name>
    <dbReference type="NCBI Taxonomy" id="321614"/>
    <lineage>
        <taxon>Eukaryota</taxon>
        <taxon>Fungi</taxon>
        <taxon>Dikarya</taxon>
        <taxon>Ascomycota</taxon>
        <taxon>Pezizomycotina</taxon>
        <taxon>Dothideomycetes</taxon>
        <taxon>Pleosporomycetidae</taxon>
        <taxon>Pleosporales</taxon>
        <taxon>Pleosporineae</taxon>
        <taxon>Phaeosphaeriaceae</taxon>
        <taxon>Parastagonospora</taxon>
    </lineage>
</organism>
<keyword evidence="2" id="KW-1133">Transmembrane helix</keyword>